<dbReference type="GO" id="GO:0016757">
    <property type="term" value="F:glycosyltransferase activity"/>
    <property type="evidence" value="ECO:0007669"/>
    <property type="project" value="UniProtKB-KW"/>
</dbReference>
<evidence type="ECO:0000259" key="5">
    <source>
        <dbReference type="Pfam" id="PF13439"/>
    </source>
</evidence>
<accession>A0A511DBH5</accession>
<proteinExistence type="inferred from homology"/>
<dbReference type="Pfam" id="PF00534">
    <property type="entry name" value="Glycos_transf_1"/>
    <property type="match status" value="1"/>
</dbReference>
<evidence type="ECO:0000313" key="6">
    <source>
        <dbReference type="EMBL" id="GEL21917.1"/>
    </source>
</evidence>
<dbReference type="InterPro" id="IPR001296">
    <property type="entry name" value="Glyco_trans_1"/>
</dbReference>
<dbReference type="AlphaFoldDB" id="A0A511DBH5"/>
<dbReference type="SUPFAM" id="SSF53756">
    <property type="entry name" value="UDP-Glycosyltransferase/glycogen phosphorylase"/>
    <property type="match status" value="1"/>
</dbReference>
<dbReference type="CDD" id="cd03801">
    <property type="entry name" value="GT4_PimA-like"/>
    <property type="match status" value="1"/>
</dbReference>
<dbReference type="Pfam" id="PF13439">
    <property type="entry name" value="Glyco_transf_4"/>
    <property type="match status" value="1"/>
</dbReference>
<dbReference type="Gene3D" id="3.40.50.2000">
    <property type="entry name" value="Glycogen Phosphorylase B"/>
    <property type="match status" value="2"/>
</dbReference>
<dbReference type="RefSeq" id="WP_147102634.1">
    <property type="nucleotide sequence ID" value="NZ_BJVJ01000005.1"/>
</dbReference>
<reference evidence="6 7" key="1">
    <citation type="submission" date="2019-07" db="EMBL/GenBank/DDBJ databases">
        <title>Whole genome shotgun sequence of Pseudonocardia sulfidoxydans NBRC 16205.</title>
        <authorList>
            <person name="Hosoyama A."/>
            <person name="Uohara A."/>
            <person name="Ohji S."/>
            <person name="Ichikawa N."/>
        </authorList>
    </citation>
    <scope>NUCLEOTIDE SEQUENCE [LARGE SCALE GENOMIC DNA]</scope>
    <source>
        <strain evidence="6 7">NBRC 16205</strain>
    </source>
</reference>
<evidence type="ECO:0000256" key="2">
    <source>
        <dbReference type="ARBA" id="ARBA00022676"/>
    </source>
</evidence>
<keyword evidence="3 6" id="KW-0808">Transferase</keyword>
<evidence type="ECO:0000313" key="7">
    <source>
        <dbReference type="Proteomes" id="UP000321685"/>
    </source>
</evidence>
<evidence type="ECO:0000259" key="4">
    <source>
        <dbReference type="Pfam" id="PF00534"/>
    </source>
</evidence>
<keyword evidence="7" id="KW-1185">Reference proteome</keyword>
<organism evidence="6 7">
    <name type="scientific">Pseudonocardia sulfidoxydans NBRC 16205</name>
    <dbReference type="NCBI Taxonomy" id="1223511"/>
    <lineage>
        <taxon>Bacteria</taxon>
        <taxon>Bacillati</taxon>
        <taxon>Actinomycetota</taxon>
        <taxon>Actinomycetes</taxon>
        <taxon>Pseudonocardiales</taxon>
        <taxon>Pseudonocardiaceae</taxon>
        <taxon>Pseudonocardia</taxon>
    </lineage>
</organism>
<protein>
    <submittedName>
        <fullName evidence="6">Glycosyl transferase</fullName>
    </submittedName>
</protein>
<comment type="caution">
    <text evidence="6">The sequence shown here is derived from an EMBL/GenBank/DDBJ whole genome shotgun (WGS) entry which is preliminary data.</text>
</comment>
<keyword evidence="2" id="KW-0328">Glycosyltransferase</keyword>
<comment type="similarity">
    <text evidence="1">Belongs to the glycosyltransferase group 1 family. Glycosyltransferase 4 subfamily.</text>
</comment>
<dbReference type="PANTHER" id="PTHR12526">
    <property type="entry name" value="GLYCOSYLTRANSFERASE"/>
    <property type="match status" value="1"/>
</dbReference>
<feature type="domain" description="Glycosyltransferase subfamily 4-like N-terminal" evidence="5">
    <location>
        <begin position="16"/>
        <end position="166"/>
    </location>
</feature>
<sequence length="373" mass="39658">MRVAHVVASLHPDEPENGLVDLARAAPAAGMEMVVVAISTATRSPVAAELHRLGVPVEDLGSAPWDPRAVSRAIEVLRRHRAEIVHTHIGNADVVGGAAGARLRLPVVSTLHRIESQPADVGDRAKRAAKILARRRFVTRTIAISQLQRDWYAGAAADLVVLPNGVTDPGPGDPAERQRLRDRLGAAPGTVLVASVAPMRRGKGQDLLLDAVAALPDSAPVVVVLGGDGPLRPWLEARVDRDDELAARIVFHPSPDRLPLLRAADVMVHATRNDAMPRALVEGLAAGVPAVASTSGGIPEIVTRDTGVLVPLEAGRIAEVVAELAADPDRRERLGAAARRRFLDRFEAGRWARELAAIYTGLLDARPGALTRR</sequence>
<dbReference type="Proteomes" id="UP000321685">
    <property type="component" value="Unassembled WGS sequence"/>
</dbReference>
<feature type="domain" description="Glycosyl transferase family 1" evidence="4">
    <location>
        <begin position="177"/>
        <end position="341"/>
    </location>
</feature>
<dbReference type="EMBL" id="BJVJ01000005">
    <property type="protein sequence ID" value="GEL21917.1"/>
    <property type="molecule type" value="Genomic_DNA"/>
</dbReference>
<evidence type="ECO:0000256" key="1">
    <source>
        <dbReference type="ARBA" id="ARBA00009481"/>
    </source>
</evidence>
<dbReference type="OrthoDB" id="9771846at2"/>
<name>A0A511DBH5_9PSEU</name>
<dbReference type="PANTHER" id="PTHR12526:SF640">
    <property type="entry name" value="COLANIC ACID BIOSYNTHESIS GLYCOSYLTRANSFERASE WCAL-RELATED"/>
    <property type="match status" value="1"/>
</dbReference>
<evidence type="ECO:0000256" key="3">
    <source>
        <dbReference type="ARBA" id="ARBA00022679"/>
    </source>
</evidence>
<gene>
    <name evidence="6" type="ORF">PSU4_08710</name>
</gene>
<dbReference type="InterPro" id="IPR028098">
    <property type="entry name" value="Glyco_trans_4-like_N"/>
</dbReference>